<proteinExistence type="predicted"/>
<name>A0A6S6UA72_9BACT</name>
<keyword evidence="1" id="KW-0732">Signal</keyword>
<sequence length="239" mass="26966">MKVLFMFILLSFLFFSVSIQAQDDFYSKDAVQLAARLVANQSTGEISEHLIYSIEDALVAVAQSASVPANAVTHRYDIHTSPTANVKTARIILGKEAAWSENISENPIQKIFPNYEFTLEVTEATDSYVVLNFSSEKNINMKFVANEISYLENVWMVELPTKALNKDDIRLKEIDGGYVLTYVYHTGNCEGACGETHYWNFEVEHNGQVKFLGEHGVDLMVDSQDAEKSFFSLLNEQRP</sequence>
<dbReference type="EMBL" id="CACVAQ010000346">
    <property type="protein sequence ID" value="CAA6824526.1"/>
    <property type="molecule type" value="Genomic_DNA"/>
</dbReference>
<feature type="chain" id="PRO_5028071208" evidence="1">
    <location>
        <begin position="22"/>
        <end position="239"/>
    </location>
</feature>
<organism evidence="2">
    <name type="scientific">uncultured Aureispira sp</name>
    <dbReference type="NCBI Taxonomy" id="1331704"/>
    <lineage>
        <taxon>Bacteria</taxon>
        <taxon>Pseudomonadati</taxon>
        <taxon>Bacteroidota</taxon>
        <taxon>Saprospiria</taxon>
        <taxon>Saprospirales</taxon>
        <taxon>Saprospiraceae</taxon>
        <taxon>Aureispira</taxon>
        <taxon>environmental samples</taxon>
    </lineage>
</organism>
<feature type="signal peptide" evidence="1">
    <location>
        <begin position="1"/>
        <end position="21"/>
    </location>
</feature>
<accession>A0A6S6UA72</accession>
<protein>
    <submittedName>
        <fullName evidence="2">Uncharacterized protein</fullName>
    </submittedName>
</protein>
<dbReference type="AlphaFoldDB" id="A0A6S6UA72"/>
<gene>
    <name evidence="2" type="ORF">HELGO_WM48622</name>
</gene>
<reference evidence="2" key="1">
    <citation type="submission" date="2020-01" db="EMBL/GenBank/DDBJ databases">
        <authorList>
            <person name="Meier V. D."/>
            <person name="Meier V D."/>
        </authorList>
    </citation>
    <scope>NUCLEOTIDE SEQUENCE</scope>
    <source>
        <strain evidence="2">HLG_WM_MAG_10</strain>
    </source>
</reference>
<evidence type="ECO:0000313" key="2">
    <source>
        <dbReference type="EMBL" id="CAA6824526.1"/>
    </source>
</evidence>
<evidence type="ECO:0000256" key="1">
    <source>
        <dbReference type="SAM" id="SignalP"/>
    </source>
</evidence>